<dbReference type="InterPro" id="IPR005174">
    <property type="entry name" value="KIB1-4_b-propeller"/>
</dbReference>
<proteinExistence type="predicted"/>
<dbReference type="PANTHER" id="PTHR44259:SF37">
    <property type="entry name" value="DUF1618 DOMAIN-CONTAINING PROTEIN"/>
    <property type="match status" value="1"/>
</dbReference>
<name>A0A9N7RN51_STRHE</name>
<dbReference type="EMBL" id="CACSLK010030184">
    <property type="protein sequence ID" value="CAA0837180.1"/>
    <property type="molecule type" value="Genomic_DNA"/>
</dbReference>
<gene>
    <name evidence="2" type="ORF">SHERM_04178</name>
</gene>
<accession>A0A9N7RN51</accession>
<dbReference type="InterPro" id="IPR050942">
    <property type="entry name" value="F-box_BR-signaling"/>
</dbReference>
<comment type="caution">
    <text evidence="2">The sequence shown here is derived from an EMBL/GenBank/DDBJ whole genome shotgun (WGS) entry which is preliminary data.</text>
</comment>
<organism evidence="2 3">
    <name type="scientific">Striga hermonthica</name>
    <name type="common">Purple witchweed</name>
    <name type="synonym">Buchnera hermonthica</name>
    <dbReference type="NCBI Taxonomy" id="68872"/>
    <lineage>
        <taxon>Eukaryota</taxon>
        <taxon>Viridiplantae</taxon>
        <taxon>Streptophyta</taxon>
        <taxon>Embryophyta</taxon>
        <taxon>Tracheophyta</taxon>
        <taxon>Spermatophyta</taxon>
        <taxon>Magnoliopsida</taxon>
        <taxon>eudicotyledons</taxon>
        <taxon>Gunneridae</taxon>
        <taxon>Pentapetalae</taxon>
        <taxon>asterids</taxon>
        <taxon>lamiids</taxon>
        <taxon>Lamiales</taxon>
        <taxon>Orobanchaceae</taxon>
        <taxon>Buchnereae</taxon>
        <taxon>Striga</taxon>
    </lineage>
</organism>
<evidence type="ECO:0000259" key="1">
    <source>
        <dbReference type="Pfam" id="PF03478"/>
    </source>
</evidence>
<dbReference type="Pfam" id="PF03478">
    <property type="entry name" value="Beta-prop_KIB1-4"/>
    <property type="match status" value="1"/>
</dbReference>
<reference evidence="2" key="1">
    <citation type="submission" date="2019-12" db="EMBL/GenBank/DDBJ databases">
        <authorList>
            <person name="Scholes J."/>
        </authorList>
    </citation>
    <scope>NUCLEOTIDE SEQUENCE</scope>
</reference>
<protein>
    <recommendedName>
        <fullName evidence="1">KIB1-4 beta-propeller domain-containing protein</fullName>
    </recommendedName>
</protein>
<dbReference type="AlphaFoldDB" id="A0A9N7RN51"/>
<dbReference type="OrthoDB" id="1305627at2759"/>
<dbReference type="Proteomes" id="UP001153555">
    <property type="component" value="Unassembled WGS sequence"/>
</dbReference>
<feature type="domain" description="KIB1-4 beta-propeller" evidence="1">
    <location>
        <begin position="38"/>
        <end position="165"/>
    </location>
</feature>
<evidence type="ECO:0000313" key="3">
    <source>
        <dbReference type="Proteomes" id="UP001153555"/>
    </source>
</evidence>
<keyword evidence="3" id="KW-1185">Reference proteome</keyword>
<evidence type="ECO:0000313" key="2">
    <source>
        <dbReference type="EMBL" id="CAA0837180.1"/>
    </source>
</evidence>
<dbReference type="PANTHER" id="PTHR44259">
    <property type="entry name" value="OS07G0183000 PROTEIN-RELATED"/>
    <property type="match status" value="1"/>
</dbReference>
<sequence>MKMVKIRKKGGIFGYQRRTRKDERRRTGKGEKKKLRLTSTPMEHLVVTGQDLLVVTQYVVGRFDFDGLYVDSADPYAFAYERGLPCVTVDFDVHKYDPEDGEFKYVEGSSLGGGALFVGFCSDAVALPAAEFPELKPNSIYFTDAMEDALIDDFKTGGHDIGIFDYVEKTVLPCYFPCDAKNMRKSFPAPTWFFPSRE</sequence>